<dbReference type="Gene3D" id="1.20.140.40">
    <property type="entry name" value="Invertase/pectin methylesterase inhibitor family protein"/>
    <property type="match status" value="1"/>
</dbReference>
<dbReference type="Pfam" id="PF04043">
    <property type="entry name" value="PMEI"/>
    <property type="match status" value="1"/>
</dbReference>
<feature type="domain" description="Pectinesterase inhibitor" evidence="1">
    <location>
        <begin position="34"/>
        <end position="97"/>
    </location>
</feature>
<organism evidence="2">
    <name type="scientific">Brassica oleracea</name>
    <name type="common">Wild cabbage</name>
    <dbReference type="NCBI Taxonomy" id="3712"/>
    <lineage>
        <taxon>Eukaryota</taxon>
        <taxon>Viridiplantae</taxon>
        <taxon>Streptophyta</taxon>
        <taxon>Embryophyta</taxon>
        <taxon>Tracheophyta</taxon>
        <taxon>Spermatophyta</taxon>
        <taxon>Magnoliopsida</taxon>
        <taxon>eudicotyledons</taxon>
        <taxon>Gunneridae</taxon>
        <taxon>Pentapetalae</taxon>
        <taxon>rosids</taxon>
        <taxon>malvids</taxon>
        <taxon>Brassicales</taxon>
        <taxon>Brassicaceae</taxon>
        <taxon>Brassiceae</taxon>
        <taxon>Brassica</taxon>
    </lineage>
</organism>
<proteinExistence type="predicted"/>
<protein>
    <recommendedName>
        <fullName evidence="1">Pectinesterase inhibitor domain-containing protein</fullName>
    </recommendedName>
</protein>
<reference evidence="2" key="1">
    <citation type="submission" date="2018-11" db="EMBL/GenBank/DDBJ databases">
        <authorList>
            <consortium name="Genoscope - CEA"/>
            <person name="William W."/>
        </authorList>
    </citation>
    <scope>NUCLEOTIDE SEQUENCE</scope>
</reference>
<evidence type="ECO:0000313" key="2">
    <source>
        <dbReference type="EMBL" id="VDD58857.1"/>
    </source>
</evidence>
<dbReference type="InterPro" id="IPR006501">
    <property type="entry name" value="Pectinesterase_inhib_dom"/>
</dbReference>
<dbReference type="EMBL" id="LR031879">
    <property type="protein sequence ID" value="VDD58857.1"/>
    <property type="molecule type" value="Genomic_DNA"/>
</dbReference>
<sequence length="126" mass="14142">MARIEISKIYHCKATFWISAVRFPPEPTTTSDLNFIRTSCNTTLYPDVCFTSLAFYASAVQNNPARLANGVSLSCAKYRAAYLSNFHASQPQLPSTTASPTSETRAVEQMCASLRQPREMNHRRME</sequence>
<evidence type="ECO:0000259" key="1">
    <source>
        <dbReference type="Pfam" id="PF04043"/>
    </source>
</evidence>
<gene>
    <name evidence="2" type="ORF">BOLC8T52086H</name>
</gene>
<dbReference type="InterPro" id="IPR035513">
    <property type="entry name" value="Invertase/methylesterase_inhib"/>
</dbReference>
<name>A0A3P6FL96_BRAOL</name>
<dbReference type="SUPFAM" id="SSF101148">
    <property type="entry name" value="Plant invertase/pectin methylesterase inhibitor"/>
    <property type="match status" value="1"/>
</dbReference>
<accession>A0A3P6FL96</accession>
<dbReference type="AlphaFoldDB" id="A0A3P6FL96"/>
<dbReference type="GO" id="GO:0004857">
    <property type="term" value="F:enzyme inhibitor activity"/>
    <property type="evidence" value="ECO:0007669"/>
    <property type="project" value="InterPro"/>
</dbReference>